<accession>A0A4R5MK61</accession>
<proteinExistence type="predicted"/>
<gene>
    <name evidence="1" type="ORF">EZJ43_10420</name>
</gene>
<sequence>MQRLKINLHGVGWRLKKLDLSFDDFEKLKAKALNLKLPFNEAIFDSELFEDELISGIYNYEGLSGETQSGLMDFKSQLEIWFAGKKILKFTMNDLFPENLLFPLYKLQTETFDFTALKPGIYIEQEEIGLIASYNELINKFDINDLTFDVLELNKTDKKSRILQGIKLCGKALAINRMDSLINRQHCFEVGF</sequence>
<keyword evidence="2" id="KW-1185">Reference proteome</keyword>
<dbReference type="Proteomes" id="UP000295668">
    <property type="component" value="Unassembled WGS sequence"/>
</dbReference>
<dbReference type="RefSeq" id="WP_133262650.1">
    <property type="nucleotide sequence ID" value="NZ_SJCY01000006.1"/>
</dbReference>
<comment type="caution">
    <text evidence="1">The sequence shown here is derived from an EMBL/GenBank/DDBJ whole genome shotgun (WGS) entry which is preliminary data.</text>
</comment>
<evidence type="ECO:0000313" key="2">
    <source>
        <dbReference type="Proteomes" id="UP000295668"/>
    </source>
</evidence>
<dbReference type="AlphaFoldDB" id="A0A4R5MK61"/>
<name>A0A4R5MK61_9SPHI</name>
<reference evidence="1 2" key="1">
    <citation type="submission" date="2019-02" db="EMBL/GenBank/DDBJ databases">
        <title>Pedobacter sp. nov., a novel speices isolated from soil of pinguins habitat in Antarcitica.</title>
        <authorList>
            <person name="He R.-H."/>
        </authorList>
    </citation>
    <scope>NUCLEOTIDE SEQUENCE [LARGE SCALE GENOMIC DNA]</scope>
    <source>
        <strain evidence="1 2">E01020</strain>
    </source>
</reference>
<dbReference type="EMBL" id="SJCY01000006">
    <property type="protein sequence ID" value="TDG36087.1"/>
    <property type="molecule type" value="Genomic_DNA"/>
</dbReference>
<dbReference type="OrthoDB" id="1356525at2"/>
<evidence type="ECO:0000313" key="1">
    <source>
        <dbReference type="EMBL" id="TDG36087.1"/>
    </source>
</evidence>
<protein>
    <submittedName>
        <fullName evidence="1">Uncharacterized protein</fullName>
    </submittedName>
</protein>
<organism evidence="1 2">
    <name type="scientific">Pedobacter changchengzhani</name>
    <dbReference type="NCBI Taxonomy" id="2529274"/>
    <lineage>
        <taxon>Bacteria</taxon>
        <taxon>Pseudomonadati</taxon>
        <taxon>Bacteroidota</taxon>
        <taxon>Sphingobacteriia</taxon>
        <taxon>Sphingobacteriales</taxon>
        <taxon>Sphingobacteriaceae</taxon>
        <taxon>Pedobacter</taxon>
    </lineage>
</organism>